<dbReference type="InterPro" id="IPR004358">
    <property type="entry name" value="Sig_transdc_His_kin-like_C"/>
</dbReference>
<keyword evidence="13 14" id="KW-0472">Membrane</keyword>
<evidence type="ECO:0000256" key="6">
    <source>
        <dbReference type="ARBA" id="ARBA00022679"/>
    </source>
</evidence>
<reference evidence="16 18" key="1">
    <citation type="submission" date="2017-11" db="EMBL/GenBank/DDBJ databases">
        <title>Comparitive Functional Genomics of Dry Heat Resistant strains isolated from the Viking Spacecraft.</title>
        <authorList>
            <person name="Seuylemezian A."/>
            <person name="Cooper K."/>
            <person name="Vaishampayan P."/>
        </authorList>
    </citation>
    <scope>NUCLEOTIDE SEQUENCE [LARGE SCALE GENOMIC DNA]</scope>
    <source>
        <strain evidence="16 18">M4.6</strain>
    </source>
</reference>
<evidence type="ECO:0000256" key="3">
    <source>
        <dbReference type="ARBA" id="ARBA00012438"/>
    </source>
</evidence>
<dbReference type="EC" id="2.7.13.3" evidence="3"/>
<dbReference type="GO" id="GO:0005524">
    <property type="term" value="F:ATP binding"/>
    <property type="evidence" value="ECO:0007669"/>
    <property type="project" value="UniProtKB-KW"/>
</dbReference>
<feature type="transmembrane region" description="Helical" evidence="14">
    <location>
        <begin position="76"/>
        <end position="105"/>
    </location>
</feature>
<keyword evidence="12" id="KW-0902">Two-component regulatory system</keyword>
<dbReference type="GO" id="GO:0005886">
    <property type="term" value="C:plasma membrane"/>
    <property type="evidence" value="ECO:0007669"/>
    <property type="project" value="UniProtKB-SubCell"/>
</dbReference>
<dbReference type="AlphaFoldDB" id="A0A2N5GI47"/>
<dbReference type="SUPFAM" id="SSF47384">
    <property type="entry name" value="Homodimeric domain of signal transducing histidine kinase"/>
    <property type="match status" value="1"/>
</dbReference>
<name>A0A2N5GI47_9BACI</name>
<dbReference type="EMBL" id="PGVA01000049">
    <property type="protein sequence ID" value="PLR80552.1"/>
    <property type="molecule type" value="Genomic_DNA"/>
</dbReference>
<feature type="transmembrane region" description="Helical" evidence="14">
    <location>
        <begin position="140"/>
        <end position="162"/>
    </location>
</feature>
<dbReference type="Gene3D" id="3.30.565.10">
    <property type="entry name" value="Histidine kinase-like ATPase, C-terminal domain"/>
    <property type="match status" value="1"/>
</dbReference>
<dbReference type="SMART" id="SM00388">
    <property type="entry name" value="HisKA"/>
    <property type="match status" value="1"/>
</dbReference>
<dbReference type="SUPFAM" id="SSF55874">
    <property type="entry name" value="ATPase domain of HSP90 chaperone/DNA topoisomerase II/histidine kinase"/>
    <property type="match status" value="1"/>
</dbReference>
<keyword evidence="5" id="KW-0597">Phosphoprotein</keyword>
<dbReference type="Proteomes" id="UP000234951">
    <property type="component" value="Unassembled WGS sequence"/>
</dbReference>
<dbReference type="InterPro" id="IPR003661">
    <property type="entry name" value="HisK_dim/P_dom"/>
</dbReference>
<dbReference type="InterPro" id="IPR036890">
    <property type="entry name" value="HATPase_C_sf"/>
</dbReference>
<protein>
    <recommendedName>
        <fullName evidence="3">histidine kinase</fullName>
        <ecNumber evidence="3">2.7.13.3</ecNumber>
    </recommendedName>
</protein>
<evidence type="ECO:0000256" key="13">
    <source>
        <dbReference type="ARBA" id="ARBA00023136"/>
    </source>
</evidence>
<proteinExistence type="predicted"/>
<dbReference type="InterPro" id="IPR011620">
    <property type="entry name" value="Sig_transdc_His_kinase_LytS_TM"/>
</dbReference>
<evidence type="ECO:0000313" key="18">
    <source>
        <dbReference type="Proteomes" id="UP000234951"/>
    </source>
</evidence>
<dbReference type="Pfam" id="PF07694">
    <property type="entry name" value="5TM-5TMR_LYT"/>
    <property type="match status" value="1"/>
</dbReference>
<dbReference type="PANTHER" id="PTHR43065:SF46">
    <property type="entry name" value="C4-DICARBOXYLATE TRANSPORT SENSOR PROTEIN DCTB"/>
    <property type="match status" value="1"/>
</dbReference>
<evidence type="ECO:0000256" key="7">
    <source>
        <dbReference type="ARBA" id="ARBA00022692"/>
    </source>
</evidence>
<accession>A0A2N5GI47</accession>
<comment type="subcellular location">
    <subcellularLocation>
        <location evidence="2">Cell membrane</location>
        <topology evidence="2">Multi-pass membrane protein</topology>
    </subcellularLocation>
</comment>
<dbReference type="PANTHER" id="PTHR43065">
    <property type="entry name" value="SENSOR HISTIDINE KINASE"/>
    <property type="match status" value="1"/>
</dbReference>
<evidence type="ECO:0000256" key="2">
    <source>
        <dbReference type="ARBA" id="ARBA00004651"/>
    </source>
</evidence>
<feature type="domain" description="Histidine kinase" evidence="15">
    <location>
        <begin position="220"/>
        <end position="426"/>
    </location>
</feature>
<evidence type="ECO:0000256" key="10">
    <source>
        <dbReference type="ARBA" id="ARBA00022840"/>
    </source>
</evidence>
<dbReference type="InterPro" id="IPR036097">
    <property type="entry name" value="HisK_dim/P_sf"/>
</dbReference>
<keyword evidence="9" id="KW-0418">Kinase</keyword>
<evidence type="ECO:0000259" key="15">
    <source>
        <dbReference type="PROSITE" id="PS50109"/>
    </source>
</evidence>
<feature type="transmembrane region" description="Helical" evidence="14">
    <location>
        <begin position="12"/>
        <end position="34"/>
    </location>
</feature>
<keyword evidence="4" id="KW-1003">Cell membrane</keyword>
<keyword evidence="10" id="KW-0067">ATP-binding</keyword>
<gene>
    <name evidence="16" type="ORF">CU635_17790</name>
    <name evidence="17" type="ORF">CVD25_18545</name>
</gene>
<comment type="catalytic activity">
    <reaction evidence="1">
        <text>ATP + protein L-histidine = ADP + protein N-phospho-L-histidine.</text>
        <dbReference type="EC" id="2.7.13.3"/>
    </reaction>
</comment>
<dbReference type="InterPro" id="IPR003594">
    <property type="entry name" value="HATPase_dom"/>
</dbReference>
<evidence type="ECO:0000256" key="4">
    <source>
        <dbReference type="ARBA" id="ARBA00022475"/>
    </source>
</evidence>
<comment type="caution">
    <text evidence="16">The sequence shown here is derived from an EMBL/GenBank/DDBJ whole genome shotgun (WGS) entry which is preliminary data.</text>
</comment>
<reference evidence="17 19" key="2">
    <citation type="submission" date="2017-12" db="EMBL/GenBank/DDBJ databases">
        <title>Comparative Functional Genomics of Dry Heat Resistant strains isolated from the Viking Spacecraft.</title>
        <authorList>
            <person name="Seuylemezian A."/>
            <person name="Cooper K."/>
            <person name="Vaishampayan P."/>
        </authorList>
    </citation>
    <scope>NUCLEOTIDE SEQUENCE [LARGE SCALE GENOMIC DNA]</scope>
    <source>
        <strain evidence="17 19">ATCC 29669</strain>
    </source>
</reference>
<feature type="transmembrane region" description="Helical" evidence="14">
    <location>
        <begin position="46"/>
        <end position="64"/>
    </location>
</feature>
<evidence type="ECO:0000313" key="17">
    <source>
        <dbReference type="EMBL" id="PLR92500.1"/>
    </source>
</evidence>
<evidence type="ECO:0000256" key="8">
    <source>
        <dbReference type="ARBA" id="ARBA00022741"/>
    </source>
</evidence>
<dbReference type="Gene3D" id="1.10.287.130">
    <property type="match status" value="1"/>
</dbReference>
<dbReference type="GO" id="GO:0000155">
    <property type="term" value="F:phosphorelay sensor kinase activity"/>
    <property type="evidence" value="ECO:0007669"/>
    <property type="project" value="InterPro"/>
</dbReference>
<evidence type="ECO:0000256" key="14">
    <source>
        <dbReference type="SAM" id="Phobius"/>
    </source>
</evidence>
<dbReference type="Pfam" id="PF00512">
    <property type="entry name" value="HisKA"/>
    <property type="match status" value="1"/>
</dbReference>
<dbReference type="Proteomes" id="UP000235114">
    <property type="component" value="Unassembled WGS sequence"/>
</dbReference>
<evidence type="ECO:0000256" key="11">
    <source>
        <dbReference type="ARBA" id="ARBA00022989"/>
    </source>
</evidence>
<evidence type="ECO:0000313" key="19">
    <source>
        <dbReference type="Proteomes" id="UP000235114"/>
    </source>
</evidence>
<evidence type="ECO:0000256" key="1">
    <source>
        <dbReference type="ARBA" id="ARBA00000085"/>
    </source>
</evidence>
<dbReference type="PRINTS" id="PR00344">
    <property type="entry name" value="BCTRLSENSOR"/>
</dbReference>
<keyword evidence="8" id="KW-0547">Nucleotide-binding</keyword>
<feature type="transmembrane region" description="Helical" evidence="14">
    <location>
        <begin position="111"/>
        <end position="128"/>
    </location>
</feature>
<organism evidence="16 18">
    <name type="scientific">Bacillus canaveralius</name>
    <dbReference type="NCBI Taxonomy" id="1403243"/>
    <lineage>
        <taxon>Bacteria</taxon>
        <taxon>Bacillati</taxon>
        <taxon>Bacillota</taxon>
        <taxon>Bacilli</taxon>
        <taxon>Bacillales</taxon>
        <taxon>Bacillaceae</taxon>
        <taxon>Bacillus</taxon>
    </lineage>
</organism>
<keyword evidence="7 14" id="KW-0812">Transmembrane</keyword>
<keyword evidence="19" id="KW-1185">Reference proteome</keyword>
<evidence type="ECO:0000256" key="9">
    <source>
        <dbReference type="ARBA" id="ARBA00022777"/>
    </source>
</evidence>
<dbReference type="InterPro" id="IPR005467">
    <property type="entry name" value="His_kinase_dom"/>
</dbReference>
<feature type="transmembrane region" description="Helical" evidence="14">
    <location>
        <begin position="168"/>
        <end position="189"/>
    </location>
</feature>
<dbReference type="GO" id="GO:0071555">
    <property type="term" value="P:cell wall organization"/>
    <property type="evidence" value="ECO:0007669"/>
    <property type="project" value="InterPro"/>
</dbReference>
<dbReference type="EMBL" id="PGVD01000057">
    <property type="protein sequence ID" value="PLR92500.1"/>
    <property type="molecule type" value="Genomic_DNA"/>
</dbReference>
<dbReference type="OrthoDB" id="9815750at2"/>
<keyword evidence="11 14" id="KW-1133">Transmembrane helix</keyword>
<dbReference type="Pfam" id="PF02518">
    <property type="entry name" value="HATPase_c"/>
    <property type="match status" value="1"/>
</dbReference>
<dbReference type="PROSITE" id="PS50109">
    <property type="entry name" value="HIS_KIN"/>
    <property type="match status" value="1"/>
</dbReference>
<evidence type="ECO:0000256" key="5">
    <source>
        <dbReference type="ARBA" id="ARBA00022553"/>
    </source>
</evidence>
<evidence type="ECO:0000256" key="12">
    <source>
        <dbReference type="ARBA" id="ARBA00023012"/>
    </source>
</evidence>
<keyword evidence="6" id="KW-0808">Transferase</keyword>
<evidence type="ECO:0000313" key="16">
    <source>
        <dbReference type="EMBL" id="PLR80552.1"/>
    </source>
</evidence>
<dbReference type="CDD" id="cd00075">
    <property type="entry name" value="HATPase"/>
    <property type="match status" value="1"/>
</dbReference>
<dbReference type="SMART" id="SM00387">
    <property type="entry name" value="HATPase_c"/>
    <property type="match status" value="1"/>
</dbReference>
<dbReference type="CDD" id="cd00082">
    <property type="entry name" value="HisKA"/>
    <property type="match status" value="1"/>
</dbReference>
<sequence>MLQHKGVDMMSFQYNNILIQMLMVLFPIILYLALTNDRQTIKNEHSYWGYICAITMGLSIAFSVKLDDGIFLDLRMVPWFLSFIYGGTAVGIHVTIFFFVIRFVIGGTGMIPAFIVMFLSSFVMCRFRSRFHHWGRKKKIMLSVLFLVVSSASIPFLGTILLEQPINFVRLSSYVCFVIANGITVWLTIHLMESYREKKKLLKEIRKNEKLHVVGQMAASVAHEIRNPMTSVRGFIQLLSLSKNMSTAERGYLNVCLNELDRANAIISDYLAFGKIQDIEKLCHVDVSSEAIQSIKSLSSYSVLHGVHVSVDICDRAVVIGSPGKLQQMFVNLIKNAIEAASPNGHVNVKIHTYNQQVEIMIADDGEGMSAQQIENLGLPYYSTKEKGTGLGLMVTLQIIREMGGHWKVSSHLNEGTLFTIMIPLL</sequence>